<dbReference type="InterPro" id="IPR053876">
    <property type="entry name" value="Phage_int_M"/>
</dbReference>
<sequence length="426" mass="49105">MILNESKIRKAKTDGKSIKLNDGAGLYLLLHANGSRYWQFRYSFAGKAKVLSIGKYPEVSLAEARDRKIEAQRLLRDLVDPSSHKQQKKMLVAYQQRNTFFAVAEEWLNRNRAVWTPLHAKRTWRRLEIHVFPELGKRPISEIKPMEVLWMIQKVEATGVTDTCVRILKICSAVFRFGIVTGRLEHNPALNLRGALKPYRERHFPALKARELPSFLGELDKLNTSEQNKIAFKTLLMTAVRSGELRHGRWEDVDLEAGEWRIPAEMMKMREEHIVPLSSQVIALLEQLRAMTGNGPWMFPSQQGRVHAIMSENTINSMIRRMGYKGRVVGHGFRSMFSTILNEHGFNRDAIERQLAHMERNGVRAAYNRAEYLPERRFMMQWWADFIGEKTQQNYEVLPRATSAQIPSANPRNSSCGSLNLCHVPV</sequence>
<dbReference type="Pfam" id="PF13356">
    <property type="entry name" value="Arm-DNA-bind_3"/>
    <property type="match status" value="1"/>
</dbReference>
<evidence type="ECO:0000256" key="2">
    <source>
        <dbReference type="ARBA" id="ARBA00022908"/>
    </source>
</evidence>
<protein>
    <submittedName>
        <fullName evidence="6">Tyrosine-type recombinase/integrase</fullName>
    </submittedName>
</protein>
<dbReference type="Pfam" id="PF22022">
    <property type="entry name" value="Phage_int_M"/>
    <property type="match status" value="1"/>
</dbReference>
<evidence type="ECO:0000256" key="1">
    <source>
        <dbReference type="ARBA" id="ARBA00008857"/>
    </source>
</evidence>
<dbReference type="Pfam" id="PF00589">
    <property type="entry name" value="Phage_integrase"/>
    <property type="match status" value="1"/>
</dbReference>
<evidence type="ECO:0000256" key="4">
    <source>
        <dbReference type="ARBA" id="ARBA00023172"/>
    </source>
</evidence>
<feature type="domain" description="Tyr recombinase" evidence="5">
    <location>
        <begin position="202"/>
        <end position="380"/>
    </location>
</feature>
<dbReference type="InterPro" id="IPR013762">
    <property type="entry name" value="Integrase-like_cat_sf"/>
</dbReference>
<dbReference type="CDD" id="cd00801">
    <property type="entry name" value="INT_P4_C"/>
    <property type="match status" value="1"/>
</dbReference>
<dbReference type="Gene3D" id="3.30.160.390">
    <property type="entry name" value="Integrase, DNA-binding domain"/>
    <property type="match status" value="1"/>
</dbReference>
<keyword evidence="3" id="KW-0238">DNA-binding</keyword>
<evidence type="ECO:0000256" key="3">
    <source>
        <dbReference type="ARBA" id="ARBA00023125"/>
    </source>
</evidence>
<accession>A0ABW5D7M6</accession>
<reference evidence="7" key="1">
    <citation type="journal article" date="2019" name="Int. J. Syst. Evol. Microbiol.">
        <title>The Global Catalogue of Microorganisms (GCM) 10K type strain sequencing project: providing services to taxonomists for standard genome sequencing and annotation.</title>
        <authorList>
            <consortium name="The Broad Institute Genomics Platform"/>
            <consortium name="The Broad Institute Genome Sequencing Center for Infectious Disease"/>
            <person name="Wu L."/>
            <person name="Ma J."/>
        </authorList>
    </citation>
    <scope>NUCLEOTIDE SEQUENCE [LARGE SCALE GENOMIC DNA]</scope>
    <source>
        <strain evidence="7">CGMCC 4.7106</strain>
    </source>
</reference>
<comment type="similarity">
    <text evidence="1">Belongs to the 'phage' integrase family.</text>
</comment>
<dbReference type="PANTHER" id="PTHR30629">
    <property type="entry name" value="PROPHAGE INTEGRASE"/>
    <property type="match status" value="1"/>
</dbReference>
<dbReference type="PANTHER" id="PTHR30629:SF2">
    <property type="entry name" value="PROPHAGE INTEGRASE INTS-RELATED"/>
    <property type="match status" value="1"/>
</dbReference>
<dbReference type="InterPro" id="IPR010998">
    <property type="entry name" value="Integrase_recombinase_N"/>
</dbReference>
<dbReference type="Proteomes" id="UP001597375">
    <property type="component" value="Unassembled WGS sequence"/>
</dbReference>
<keyword evidence="4" id="KW-0233">DNA recombination</keyword>
<name>A0ABW5D7M6_9BACT</name>
<dbReference type="InterPro" id="IPR002104">
    <property type="entry name" value="Integrase_catalytic"/>
</dbReference>
<dbReference type="PROSITE" id="PS51898">
    <property type="entry name" value="TYR_RECOMBINASE"/>
    <property type="match status" value="1"/>
</dbReference>
<dbReference type="RefSeq" id="WP_386820161.1">
    <property type="nucleotide sequence ID" value="NZ_JBHUIT010000017.1"/>
</dbReference>
<dbReference type="SUPFAM" id="SSF56349">
    <property type="entry name" value="DNA breaking-rejoining enzymes"/>
    <property type="match status" value="1"/>
</dbReference>
<dbReference type="Gene3D" id="1.10.443.10">
    <property type="entry name" value="Intergrase catalytic core"/>
    <property type="match status" value="1"/>
</dbReference>
<keyword evidence="7" id="KW-1185">Reference proteome</keyword>
<evidence type="ECO:0000313" key="7">
    <source>
        <dbReference type="Proteomes" id="UP001597375"/>
    </source>
</evidence>
<dbReference type="InterPro" id="IPR011010">
    <property type="entry name" value="DNA_brk_join_enz"/>
</dbReference>
<proteinExistence type="inferred from homology"/>
<evidence type="ECO:0000313" key="6">
    <source>
        <dbReference type="EMBL" id="MFD2256872.1"/>
    </source>
</evidence>
<dbReference type="Gene3D" id="1.10.150.130">
    <property type="match status" value="1"/>
</dbReference>
<dbReference type="InterPro" id="IPR050808">
    <property type="entry name" value="Phage_Integrase"/>
</dbReference>
<organism evidence="6 7">
    <name type="scientific">Luteolibacter algae</name>
    <dbReference type="NCBI Taxonomy" id="454151"/>
    <lineage>
        <taxon>Bacteria</taxon>
        <taxon>Pseudomonadati</taxon>
        <taxon>Verrucomicrobiota</taxon>
        <taxon>Verrucomicrobiia</taxon>
        <taxon>Verrucomicrobiales</taxon>
        <taxon>Verrucomicrobiaceae</taxon>
        <taxon>Luteolibacter</taxon>
    </lineage>
</organism>
<dbReference type="EMBL" id="JBHUIT010000017">
    <property type="protein sequence ID" value="MFD2256872.1"/>
    <property type="molecule type" value="Genomic_DNA"/>
</dbReference>
<gene>
    <name evidence="6" type="ORF">ACFSSA_09305</name>
</gene>
<keyword evidence="2" id="KW-0229">DNA integration</keyword>
<dbReference type="InterPro" id="IPR038488">
    <property type="entry name" value="Integrase_DNA-bd_sf"/>
</dbReference>
<dbReference type="InterPro" id="IPR025166">
    <property type="entry name" value="Integrase_DNA_bind_dom"/>
</dbReference>
<comment type="caution">
    <text evidence="6">The sequence shown here is derived from an EMBL/GenBank/DDBJ whole genome shotgun (WGS) entry which is preliminary data.</text>
</comment>
<evidence type="ECO:0000259" key="5">
    <source>
        <dbReference type="PROSITE" id="PS51898"/>
    </source>
</evidence>